<evidence type="ECO:0000313" key="4">
    <source>
        <dbReference type="Proteomes" id="UP000633365"/>
    </source>
</evidence>
<keyword evidence="4" id="KW-1185">Reference proteome</keyword>
<dbReference type="Pfam" id="PF00188">
    <property type="entry name" value="CAP"/>
    <property type="match status" value="1"/>
</dbReference>
<evidence type="ECO:0000256" key="1">
    <source>
        <dbReference type="SAM" id="SignalP"/>
    </source>
</evidence>
<dbReference type="AlphaFoldDB" id="A0A934WTS2"/>
<name>A0A934WTS2_9FIRM</name>
<dbReference type="InterPro" id="IPR036439">
    <property type="entry name" value="Dockerin_dom_sf"/>
</dbReference>
<evidence type="ECO:0000313" key="3">
    <source>
        <dbReference type="EMBL" id="MBK6089803.1"/>
    </source>
</evidence>
<feature type="domain" description="SCP" evidence="2">
    <location>
        <begin position="93"/>
        <end position="202"/>
    </location>
</feature>
<sequence length="495" mass="54895">MKKLLSFALTFIMVCSVCSAAAGARETWIDNYYYGTGDPFYLNYPTREEIIAKAKELDIDLSHVDGYAQEYSLDPADYRLGKLDDSTYTQALNVLNFYRYVAGLPCDVEIDDGYNELAQAGMLVNAANNTLSHYPNQPEGMSDELYELGREGAGKCNIAWKHESLPLSFQNGWMDDSNKSNIDRAGHRRWILNPMMKYTGFGEVGDFTAMYSLDRSREGRFAGDYIAWPAANTPLDLFVGSLITVSLGASYDDPVADKISVEISSETQGRSWTVNSKSEDAAFYVNTGSFGIDRCIICKVADFTADDTLHIRITGITKNGVEAPIEYTANLFSLSSVELDRTTVMTRPSWGADFNYTASSLLSKNTPKVSWRSEDPDVSGIWLYKDRPVYYGVSEGRTTITVYTGGAYVDVDVIVRNSKFLLGDADGDDEVSVLDVTTAQRSLSLIKVSEFCDYLFDIDSDEEIGAIDVALVMRWLAEMPSNPAIGTSLQSPFTY</sequence>
<dbReference type="InterPro" id="IPR035940">
    <property type="entry name" value="CAP_sf"/>
</dbReference>
<proteinExistence type="predicted"/>
<organism evidence="3 4">
    <name type="scientific">Ruminococcus difficilis</name>
    <dbReference type="NCBI Taxonomy" id="2763069"/>
    <lineage>
        <taxon>Bacteria</taxon>
        <taxon>Bacillati</taxon>
        <taxon>Bacillota</taxon>
        <taxon>Clostridia</taxon>
        <taxon>Eubacteriales</taxon>
        <taxon>Oscillospiraceae</taxon>
        <taxon>Ruminococcus</taxon>
    </lineage>
</organism>
<dbReference type="RefSeq" id="WP_201428508.1">
    <property type="nucleotide sequence ID" value="NZ_JAEQMG010000157.1"/>
</dbReference>
<keyword evidence="1" id="KW-0732">Signal</keyword>
<reference evidence="3" key="1">
    <citation type="submission" date="2021-01" db="EMBL/GenBank/DDBJ databases">
        <title>Genome public.</title>
        <authorList>
            <person name="Liu C."/>
            <person name="Sun Q."/>
        </authorList>
    </citation>
    <scope>NUCLEOTIDE SEQUENCE</scope>
    <source>
        <strain evidence="3">M6</strain>
    </source>
</reference>
<dbReference type="InterPro" id="IPR014044">
    <property type="entry name" value="CAP_dom"/>
</dbReference>
<dbReference type="GO" id="GO:0000272">
    <property type="term" value="P:polysaccharide catabolic process"/>
    <property type="evidence" value="ECO:0007669"/>
    <property type="project" value="InterPro"/>
</dbReference>
<comment type="caution">
    <text evidence="3">The sequence shown here is derived from an EMBL/GenBank/DDBJ whole genome shotgun (WGS) entry which is preliminary data.</text>
</comment>
<dbReference type="SUPFAM" id="SSF63446">
    <property type="entry name" value="Type I dockerin domain"/>
    <property type="match status" value="1"/>
</dbReference>
<accession>A0A934WTS2</accession>
<dbReference type="Gene3D" id="3.40.33.10">
    <property type="entry name" value="CAP"/>
    <property type="match status" value="1"/>
</dbReference>
<dbReference type="Proteomes" id="UP000633365">
    <property type="component" value="Unassembled WGS sequence"/>
</dbReference>
<dbReference type="CDD" id="cd05379">
    <property type="entry name" value="CAP_bacterial"/>
    <property type="match status" value="1"/>
</dbReference>
<feature type="signal peptide" evidence="1">
    <location>
        <begin position="1"/>
        <end position="20"/>
    </location>
</feature>
<gene>
    <name evidence="3" type="ORF">JKK62_14325</name>
</gene>
<protein>
    <recommendedName>
        <fullName evidence="2">SCP domain-containing protein</fullName>
    </recommendedName>
</protein>
<dbReference type="EMBL" id="JAEQMG010000157">
    <property type="protein sequence ID" value="MBK6089803.1"/>
    <property type="molecule type" value="Genomic_DNA"/>
</dbReference>
<evidence type="ECO:0000259" key="2">
    <source>
        <dbReference type="Pfam" id="PF00188"/>
    </source>
</evidence>
<dbReference type="Gene3D" id="1.10.1330.10">
    <property type="entry name" value="Dockerin domain"/>
    <property type="match status" value="1"/>
</dbReference>
<feature type="chain" id="PRO_5039127884" description="SCP domain-containing protein" evidence="1">
    <location>
        <begin position="21"/>
        <end position="495"/>
    </location>
</feature>